<accession>A0A1I6UTL4</accession>
<dbReference type="InterPro" id="IPR006343">
    <property type="entry name" value="DnaB/C_C"/>
</dbReference>
<name>A0A1I6UTL4_9BACI</name>
<evidence type="ECO:0000313" key="4">
    <source>
        <dbReference type="EMBL" id="GEM05618.1"/>
    </source>
</evidence>
<protein>
    <submittedName>
        <fullName evidence="5">DnaD and phage-associated domain-containing protein</fullName>
    </submittedName>
</protein>
<feature type="domain" description="DnaB/C C-terminal" evidence="3">
    <location>
        <begin position="251"/>
        <end position="289"/>
    </location>
</feature>
<feature type="compositionally biased region" description="Basic and acidic residues" evidence="2">
    <location>
        <begin position="145"/>
        <end position="160"/>
    </location>
</feature>
<dbReference type="PANTHER" id="PTHR37293:SF5">
    <property type="entry name" value="DNA REPLICATION PROTEIN"/>
    <property type="match status" value="1"/>
</dbReference>
<organism evidence="5 6">
    <name type="scientific">Halolactibacillus miurensis</name>
    <dbReference type="NCBI Taxonomy" id="306541"/>
    <lineage>
        <taxon>Bacteria</taxon>
        <taxon>Bacillati</taxon>
        <taxon>Bacillota</taxon>
        <taxon>Bacilli</taxon>
        <taxon>Bacillales</taxon>
        <taxon>Bacillaceae</taxon>
        <taxon>Halolactibacillus</taxon>
    </lineage>
</organism>
<feature type="compositionally biased region" description="Basic and acidic residues" evidence="2">
    <location>
        <begin position="297"/>
        <end position="306"/>
    </location>
</feature>
<dbReference type="Pfam" id="PF07261">
    <property type="entry name" value="DnaB_2"/>
    <property type="match status" value="1"/>
</dbReference>
<evidence type="ECO:0000256" key="1">
    <source>
        <dbReference type="ARBA" id="ARBA00093462"/>
    </source>
</evidence>
<dbReference type="InterPro" id="IPR034829">
    <property type="entry name" value="DnaD-like_sf"/>
</dbReference>
<comment type="similarity">
    <text evidence="1">Belongs to the DnaB/DnaD family.</text>
</comment>
<dbReference type="NCBIfam" id="TIGR01446">
    <property type="entry name" value="DnaD_dom"/>
    <property type="match status" value="1"/>
</dbReference>
<proteinExistence type="inferred from homology"/>
<feature type="region of interest" description="Disordered" evidence="2">
    <location>
        <begin position="289"/>
        <end position="315"/>
    </location>
</feature>
<evidence type="ECO:0000313" key="6">
    <source>
        <dbReference type="Proteomes" id="UP000199139"/>
    </source>
</evidence>
<reference evidence="5 6" key="1">
    <citation type="submission" date="2016-10" db="EMBL/GenBank/DDBJ databases">
        <authorList>
            <person name="de Groot N.N."/>
        </authorList>
    </citation>
    <scope>NUCLEOTIDE SEQUENCE [LARGE SCALE GENOMIC DNA]</scope>
    <source>
        <strain evidence="5 6">DSM 17074</strain>
    </source>
</reference>
<dbReference type="STRING" id="306541.SAMN05421668_13323"/>
<keyword evidence="7" id="KW-1185">Reference proteome</keyword>
<dbReference type="OrthoDB" id="3199595at2"/>
<dbReference type="Gene3D" id="1.10.10.630">
    <property type="entry name" value="DnaD domain-like"/>
    <property type="match status" value="1"/>
</dbReference>
<evidence type="ECO:0000313" key="5">
    <source>
        <dbReference type="EMBL" id="SFT04733.1"/>
    </source>
</evidence>
<evidence type="ECO:0000256" key="2">
    <source>
        <dbReference type="SAM" id="MobiDB-lite"/>
    </source>
</evidence>
<sequence>MAKYRQVYIDFWQDGFILDLTPEEKYFYLYLMTNSKTTQCGIYELPKRIVETETGYNRETVNKLIQRFVDYGKIDYNESTREIHVINWVKFNWNQSKKVLMLIDKELRNVKHESFLKTFFTVCIDNGYSIDTLPIYNEYLNKNDSNEETKKNSKKDDEQVKPCNDGDSIPYPYPIDSPYIDPGEELRTKQQELRTNNQEPITKQQEQQQEVNALTIFWDKNGFGEDNHYAKKSLLSFENKFDFDDFDEMAFKAMNIACEANKRHIAYLLGILNNWNKQGIKNLQQLEEQASKQSYKQQDKKPHDPSMDQYTKLLG</sequence>
<dbReference type="EMBL" id="FPAI01000033">
    <property type="protein sequence ID" value="SFT04733.1"/>
    <property type="molecule type" value="Genomic_DNA"/>
</dbReference>
<dbReference type="SUPFAM" id="SSF158499">
    <property type="entry name" value="DnaD domain-like"/>
    <property type="match status" value="1"/>
</dbReference>
<dbReference type="EMBL" id="BJWJ01000041">
    <property type="protein sequence ID" value="GEM05618.1"/>
    <property type="molecule type" value="Genomic_DNA"/>
</dbReference>
<evidence type="ECO:0000313" key="7">
    <source>
        <dbReference type="Proteomes" id="UP000321773"/>
    </source>
</evidence>
<dbReference type="InterPro" id="IPR053162">
    <property type="entry name" value="DnaD"/>
</dbReference>
<feature type="region of interest" description="Disordered" evidence="2">
    <location>
        <begin position="145"/>
        <end position="174"/>
    </location>
</feature>
<gene>
    <name evidence="4" type="ORF">HMI01_26060</name>
    <name evidence="5" type="ORF">SAMN05421668_13323</name>
</gene>
<reference evidence="4 7" key="2">
    <citation type="submission" date="2019-07" db="EMBL/GenBank/DDBJ databases">
        <title>Whole genome shotgun sequence of Halolactibacillus miurensis NBRC 100873.</title>
        <authorList>
            <person name="Hosoyama A."/>
            <person name="Uohara A."/>
            <person name="Ohji S."/>
            <person name="Ichikawa N."/>
        </authorList>
    </citation>
    <scope>NUCLEOTIDE SEQUENCE [LARGE SCALE GENOMIC DNA]</scope>
    <source>
        <strain evidence="4 7">NBRC 100873</strain>
    </source>
</reference>
<dbReference type="PANTHER" id="PTHR37293">
    <property type="entry name" value="PHAGE REPLICATION PROTEIN-RELATED"/>
    <property type="match status" value="1"/>
</dbReference>
<evidence type="ECO:0000259" key="3">
    <source>
        <dbReference type="Pfam" id="PF07261"/>
    </source>
</evidence>
<dbReference type="Proteomes" id="UP000199139">
    <property type="component" value="Unassembled WGS sequence"/>
</dbReference>
<dbReference type="Proteomes" id="UP000321773">
    <property type="component" value="Unassembled WGS sequence"/>
</dbReference>
<dbReference type="AlphaFoldDB" id="A0A1I6UTL4"/>
<dbReference type="RefSeq" id="WP_062323265.1">
    <property type="nucleotide sequence ID" value="NZ_BJWJ01000041.1"/>
</dbReference>